<dbReference type="EMBL" id="LYBM01000061">
    <property type="protein sequence ID" value="ODA29866.1"/>
    <property type="molecule type" value="Genomic_DNA"/>
</dbReference>
<dbReference type="OrthoDB" id="5877149at2"/>
<dbReference type="AlphaFoldDB" id="A0A1C3E9H0"/>
<dbReference type="Proteomes" id="UP000094936">
    <property type="component" value="Unassembled WGS sequence"/>
</dbReference>
<keyword evidence="1" id="KW-0472">Membrane</keyword>
<protein>
    <submittedName>
        <fullName evidence="2">Uncharacterized protein</fullName>
    </submittedName>
</protein>
<dbReference type="RefSeq" id="WP_068905398.1">
    <property type="nucleotide sequence ID" value="NZ_JBHUIF010000013.1"/>
</dbReference>
<accession>A0A1C3E9H0</accession>
<evidence type="ECO:0000313" key="3">
    <source>
        <dbReference type="Proteomes" id="UP000094936"/>
    </source>
</evidence>
<feature type="transmembrane region" description="Helical" evidence="1">
    <location>
        <begin position="66"/>
        <end position="92"/>
    </location>
</feature>
<comment type="caution">
    <text evidence="2">The sequence shown here is derived from an EMBL/GenBank/DDBJ whole genome shotgun (WGS) entry which is preliminary data.</text>
</comment>
<evidence type="ECO:0000256" key="1">
    <source>
        <dbReference type="SAM" id="Phobius"/>
    </source>
</evidence>
<proteinExistence type="predicted"/>
<reference evidence="2 3" key="1">
    <citation type="submission" date="2016-05" db="EMBL/GenBank/DDBJ databases">
        <title>Genomic Taxonomy of the Vibrionaceae.</title>
        <authorList>
            <person name="Gomez-Gil B."/>
            <person name="Enciso-Ibarra J."/>
        </authorList>
    </citation>
    <scope>NUCLEOTIDE SEQUENCE [LARGE SCALE GENOMIC DNA]</scope>
    <source>
        <strain evidence="2 3">CAIM 1920</strain>
    </source>
</reference>
<evidence type="ECO:0000313" key="2">
    <source>
        <dbReference type="EMBL" id="ODA29866.1"/>
    </source>
</evidence>
<keyword evidence="1" id="KW-0812">Transmembrane</keyword>
<sequence length="151" mass="16487">MSIWGRIFGTSQAVESMVEGVKSGLDALVYTDEEKATEAAKQRTEARAMVIQWMQATQGQNLARRLIALVITGVWVLQHLAGMLLSVISIWARVPTPYETSARVISESAHQMNGAVMLILGFYFAAPHMGSIAEAALRRFGTVPNRADKPA</sequence>
<keyword evidence="3" id="KW-1185">Reference proteome</keyword>
<name>A0A1C3E9H0_9GAMM</name>
<feature type="transmembrane region" description="Helical" evidence="1">
    <location>
        <begin position="112"/>
        <end position="130"/>
    </location>
</feature>
<dbReference type="STRING" id="1080227.A8L45_21440"/>
<gene>
    <name evidence="2" type="ORF">A8L45_21440</name>
</gene>
<organism evidence="2 3">
    <name type="scientific">Veronia pacifica</name>
    <dbReference type="NCBI Taxonomy" id="1080227"/>
    <lineage>
        <taxon>Bacteria</taxon>
        <taxon>Pseudomonadati</taxon>
        <taxon>Pseudomonadota</taxon>
        <taxon>Gammaproteobacteria</taxon>
        <taxon>Vibrionales</taxon>
        <taxon>Vibrionaceae</taxon>
        <taxon>Veronia</taxon>
    </lineage>
</organism>
<keyword evidence="1" id="KW-1133">Transmembrane helix</keyword>